<accession>A0A645IW58</accession>
<sequence>MRTVTTGIRQQFRQAVAQIRAQGGEIITAVLDTIVIELLSHTVRAAIHTGPRTRPVVFIGWRDGSAGAEQQRARDEQGEFRIAHSDFLISVLP</sequence>
<gene>
    <name evidence="1" type="ORF">SDC9_202781</name>
</gene>
<protein>
    <submittedName>
        <fullName evidence="1">Uncharacterized protein</fullName>
    </submittedName>
</protein>
<proteinExistence type="predicted"/>
<dbReference type="EMBL" id="VSSQ01123959">
    <property type="protein sequence ID" value="MPN55102.1"/>
    <property type="molecule type" value="Genomic_DNA"/>
</dbReference>
<comment type="caution">
    <text evidence="1">The sequence shown here is derived from an EMBL/GenBank/DDBJ whole genome shotgun (WGS) entry which is preliminary data.</text>
</comment>
<dbReference type="AlphaFoldDB" id="A0A645IW58"/>
<organism evidence="1">
    <name type="scientific">bioreactor metagenome</name>
    <dbReference type="NCBI Taxonomy" id="1076179"/>
    <lineage>
        <taxon>unclassified sequences</taxon>
        <taxon>metagenomes</taxon>
        <taxon>ecological metagenomes</taxon>
    </lineage>
</organism>
<name>A0A645IW58_9ZZZZ</name>
<reference evidence="1" key="1">
    <citation type="submission" date="2019-08" db="EMBL/GenBank/DDBJ databases">
        <authorList>
            <person name="Kucharzyk K."/>
            <person name="Murdoch R.W."/>
            <person name="Higgins S."/>
            <person name="Loffler F."/>
        </authorList>
    </citation>
    <scope>NUCLEOTIDE SEQUENCE</scope>
</reference>
<evidence type="ECO:0000313" key="1">
    <source>
        <dbReference type="EMBL" id="MPN55102.1"/>
    </source>
</evidence>